<evidence type="ECO:0000256" key="2">
    <source>
        <dbReference type="ARBA" id="ARBA00023315"/>
    </source>
</evidence>
<keyword evidence="2" id="KW-0012">Acyltransferase</keyword>
<protein>
    <submittedName>
        <fullName evidence="4">GNAT family N-acetyltransferase</fullName>
    </submittedName>
</protein>
<dbReference type="InterPro" id="IPR000182">
    <property type="entry name" value="GNAT_dom"/>
</dbReference>
<dbReference type="AlphaFoldDB" id="A0A7X8MX31"/>
<dbReference type="SUPFAM" id="SSF55729">
    <property type="entry name" value="Acyl-CoA N-acyltransferases (Nat)"/>
    <property type="match status" value="1"/>
</dbReference>
<dbReference type="GO" id="GO:0008080">
    <property type="term" value="F:N-acetyltransferase activity"/>
    <property type="evidence" value="ECO:0007669"/>
    <property type="project" value="TreeGrafter"/>
</dbReference>
<dbReference type="OrthoDB" id="9805924at2"/>
<sequence length="74" mass="8686">MWLEDLFVAPEAQGCNVGGELMEELGRRVVDKRYLRLEWTVLKWNEPSIGFYRRFGAQVVGEERHTMRWTPTSG</sequence>
<comment type="caution">
    <text evidence="4">The sequence shown here is derived from an EMBL/GenBank/DDBJ whole genome shotgun (WGS) entry which is preliminary data.</text>
</comment>
<dbReference type="InterPro" id="IPR016181">
    <property type="entry name" value="Acyl_CoA_acyltransferase"/>
</dbReference>
<accession>A0A7X8MX31</accession>
<feature type="domain" description="N-acetyltransferase" evidence="3">
    <location>
        <begin position="1"/>
        <end position="74"/>
    </location>
</feature>
<keyword evidence="1 4" id="KW-0808">Transferase</keyword>
<dbReference type="Gene3D" id="3.40.630.30">
    <property type="match status" value="1"/>
</dbReference>
<gene>
    <name evidence="4" type="ORF">GX356_10090</name>
</gene>
<name>A0A7X8MX31_9CORY</name>
<reference evidence="4 5" key="1">
    <citation type="journal article" date="2020" name="Biotechnol. Biofuels">
        <title>New insights from the biogas microbiome by comprehensive genome-resolved metagenomics of nearly 1600 species originating from multiple anaerobic digesters.</title>
        <authorList>
            <person name="Campanaro S."/>
            <person name="Treu L."/>
            <person name="Rodriguez-R L.M."/>
            <person name="Kovalovszki A."/>
            <person name="Ziels R.M."/>
            <person name="Maus I."/>
            <person name="Zhu X."/>
            <person name="Kougias P.G."/>
            <person name="Basile A."/>
            <person name="Luo G."/>
            <person name="Schluter A."/>
            <person name="Konstantinidis K.T."/>
            <person name="Angelidaki I."/>
        </authorList>
    </citation>
    <scope>NUCLEOTIDE SEQUENCE [LARGE SCALE GENOMIC DNA]</scope>
    <source>
        <strain evidence="4">AS23ysBPME_344</strain>
    </source>
</reference>
<dbReference type="InterPro" id="IPR051016">
    <property type="entry name" value="Diverse_Substrate_AcTransf"/>
</dbReference>
<dbReference type="PANTHER" id="PTHR10545:SF29">
    <property type="entry name" value="GH14572P-RELATED"/>
    <property type="match status" value="1"/>
</dbReference>
<evidence type="ECO:0000313" key="5">
    <source>
        <dbReference type="Proteomes" id="UP000568696"/>
    </source>
</evidence>
<dbReference type="PANTHER" id="PTHR10545">
    <property type="entry name" value="DIAMINE N-ACETYLTRANSFERASE"/>
    <property type="match status" value="1"/>
</dbReference>
<evidence type="ECO:0000259" key="3">
    <source>
        <dbReference type="PROSITE" id="PS51186"/>
    </source>
</evidence>
<proteinExistence type="predicted"/>
<dbReference type="RefSeq" id="WP_159449798.1">
    <property type="nucleotide sequence ID" value="NZ_FXAR01000005.1"/>
</dbReference>
<dbReference type="EMBL" id="JAAYSN010000281">
    <property type="protein sequence ID" value="NLP40045.1"/>
    <property type="molecule type" value="Genomic_DNA"/>
</dbReference>
<organism evidence="4 5">
    <name type="scientific">Corynebacterium pollutisoli</name>
    <dbReference type="NCBI Taxonomy" id="1610489"/>
    <lineage>
        <taxon>Bacteria</taxon>
        <taxon>Bacillati</taxon>
        <taxon>Actinomycetota</taxon>
        <taxon>Actinomycetes</taxon>
        <taxon>Mycobacteriales</taxon>
        <taxon>Corynebacteriaceae</taxon>
        <taxon>Corynebacterium</taxon>
    </lineage>
</organism>
<evidence type="ECO:0000313" key="4">
    <source>
        <dbReference type="EMBL" id="NLP40045.1"/>
    </source>
</evidence>
<dbReference type="Proteomes" id="UP000568696">
    <property type="component" value="Unassembled WGS sequence"/>
</dbReference>
<evidence type="ECO:0000256" key="1">
    <source>
        <dbReference type="ARBA" id="ARBA00022679"/>
    </source>
</evidence>
<dbReference type="Pfam" id="PF00583">
    <property type="entry name" value="Acetyltransf_1"/>
    <property type="match status" value="1"/>
</dbReference>
<dbReference type="PROSITE" id="PS51186">
    <property type="entry name" value="GNAT"/>
    <property type="match status" value="1"/>
</dbReference>